<gene>
    <name evidence="3" type="ORF">E6C48_05520</name>
</gene>
<dbReference type="PANTHER" id="PTHR47756:SF2">
    <property type="entry name" value="BLL6612 PROTEIN"/>
    <property type="match status" value="1"/>
</dbReference>
<dbReference type="EMBL" id="SSNY01000002">
    <property type="protein sequence ID" value="THF59106.1"/>
    <property type="molecule type" value="Genomic_DNA"/>
</dbReference>
<evidence type="ECO:0000313" key="4">
    <source>
        <dbReference type="Proteomes" id="UP000306441"/>
    </source>
</evidence>
<dbReference type="Pfam" id="PF04542">
    <property type="entry name" value="Sigma70_r2"/>
    <property type="match status" value="1"/>
</dbReference>
<sequence length="418" mass="45071">MAAEAASARAAAEAAARQSYGKLVAFLAARTRDVAGAEDVLADAFAAALERWPRDGVPDRPEAWLLAVARRRGIDAVRRRLTREAGQDHLALIAEELEAGMAEQEIPDERLRLLFACAHPAIDPAMRAPLMLQTILGFDAAAIASAFLVSPATMAQRLVRAKARIRQAGIPFRIPERQELAGRLTAVLEAIYAAFAEGWLDAAGTETRRRNLASEGLWLGRLTASLLPNEPEALGLLSLMLFAEARRAARRGPDGAYMPLAAQDTGLWDHAMIDEAERLLVVASAMEGLGRYRLEAAIQAVHSARRSRTTGGTDWPALATLYEALLKLTGSPVAAINRAVAVARLDGPRAGLDALEAIGDPRLADYQPFWAARADLAAQLGDREQAAAAYDRAIGLERDEAVRRFLLAERDALDRGTV</sequence>
<reference evidence="3 4" key="1">
    <citation type="submission" date="2019-04" db="EMBL/GenBank/DDBJ databases">
        <title>Mesorhizobium composti sp. nov., isolated from compost.</title>
        <authorList>
            <person name="Lin S.-Y."/>
            <person name="Hameed A."/>
            <person name="Hsieh Y.-T."/>
            <person name="Young C.-C."/>
        </authorList>
    </citation>
    <scope>NUCLEOTIDE SEQUENCE [LARGE SCALE GENOMIC DNA]</scope>
    <source>
        <strain evidence="3 4">CC-YTH430</strain>
    </source>
</reference>
<keyword evidence="4" id="KW-1185">Reference proteome</keyword>
<evidence type="ECO:0000313" key="3">
    <source>
        <dbReference type="EMBL" id="THF59106.1"/>
    </source>
</evidence>
<evidence type="ECO:0000259" key="1">
    <source>
        <dbReference type="Pfam" id="PF04542"/>
    </source>
</evidence>
<accession>A0ABY2QC18</accession>
<dbReference type="Gene3D" id="1.10.1740.10">
    <property type="match status" value="1"/>
</dbReference>
<dbReference type="PANTHER" id="PTHR47756">
    <property type="entry name" value="BLL6612 PROTEIN-RELATED"/>
    <property type="match status" value="1"/>
</dbReference>
<dbReference type="Proteomes" id="UP000306441">
    <property type="component" value="Unassembled WGS sequence"/>
</dbReference>
<feature type="domain" description="RNA polymerase sigma-70 region 2" evidence="1">
    <location>
        <begin position="19"/>
        <end position="80"/>
    </location>
</feature>
<dbReference type="InterPro" id="IPR007627">
    <property type="entry name" value="RNA_pol_sigma70_r2"/>
</dbReference>
<dbReference type="InterPro" id="IPR046531">
    <property type="entry name" value="DUF6596"/>
</dbReference>
<feature type="domain" description="DUF6596" evidence="2">
    <location>
        <begin position="183"/>
        <end position="281"/>
    </location>
</feature>
<dbReference type="SUPFAM" id="SSF88946">
    <property type="entry name" value="Sigma2 domain of RNA polymerase sigma factors"/>
    <property type="match status" value="1"/>
</dbReference>
<dbReference type="InterPro" id="IPR013324">
    <property type="entry name" value="RNA_pol_sigma_r3/r4-like"/>
</dbReference>
<dbReference type="InterPro" id="IPR013325">
    <property type="entry name" value="RNA_pol_sigma_r2"/>
</dbReference>
<dbReference type="Pfam" id="PF20239">
    <property type="entry name" value="DUF6596"/>
    <property type="match status" value="1"/>
</dbReference>
<comment type="caution">
    <text evidence="3">The sequence shown here is derived from an EMBL/GenBank/DDBJ whole genome shotgun (WGS) entry which is preliminary data.</text>
</comment>
<proteinExistence type="predicted"/>
<dbReference type="RefSeq" id="WP_136354846.1">
    <property type="nucleotide sequence ID" value="NZ_SSNY01000002.1"/>
</dbReference>
<organism evidence="3 4">
    <name type="scientific">Ollibium composti</name>
    <dbReference type="NCBI Taxonomy" id="2675109"/>
    <lineage>
        <taxon>Bacteria</taxon>
        <taxon>Pseudomonadati</taxon>
        <taxon>Pseudomonadota</taxon>
        <taxon>Alphaproteobacteria</taxon>
        <taxon>Hyphomicrobiales</taxon>
        <taxon>Phyllobacteriaceae</taxon>
        <taxon>Ollibium</taxon>
    </lineage>
</organism>
<evidence type="ECO:0000259" key="2">
    <source>
        <dbReference type="Pfam" id="PF20239"/>
    </source>
</evidence>
<dbReference type="SUPFAM" id="SSF88659">
    <property type="entry name" value="Sigma3 and sigma4 domains of RNA polymerase sigma factors"/>
    <property type="match status" value="1"/>
</dbReference>
<protein>
    <submittedName>
        <fullName evidence="3">RNA polymerase subunit sigma-70</fullName>
    </submittedName>
</protein>
<name>A0ABY2QC18_9HYPH</name>